<dbReference type="InterPro" id="IPR044851">
    <property type="entry name" value="Wax_synthase"/>
</dbReference>
<dbReference type="PANTHER" id="PTHR31595:SF60">
    <property type="entry name" value="BIOSYNTHESIS PROTEIN (TRI7), PUTATIVE (AFU_ORTHOLOGUE AFUA_8G05970)-RELATED"/>
    <property type="match status" value="1"/>
</dbReference>
<name>A0A0B7K3P7_BIOOC</name>
<feature type="transmembrane region" description="Helical" evidence="7">
    <location>
        <begin position="338"/>
        <end position="358"/>
    </location>
</feature>
<gene>
    <name evidence="9" type="ORF">BN869_000005627_1</name>
</gene>
<dbReference type="GO" id="GO:0008374">
    <property type="term" value="F:O-acyltransferase activity"/>
    <property type="evidence" value="ECO:0007669"/>
    <property type="project" value="InterPro"/>
</dbReference>
<evidence type="ECO:0000256" key="4">
    <source>
        <dbReference type="ARBA" id="ARBA00022692"/>
    </source>
</evidence>
<feature type="transmembrane region" description="Helical" evidence="7">
    <location>
        <begin position="67"/>
        <end position="90"/>
    </location>
</feature>
<comment type="similarity">
    <text evidence="2">Belongs to the wax synthase family.</text>
</comment>
<evidence type="ECO:0000313" key="9">
    <source>
        <dbReference type="EMBL" id="CEO49570.1"/>
    </source>
</evidence>
<keyword evidence="4 7" id="KW-0812">Transmembrane</keyword>
<evidence type="ECO:0000256" key="5">
    <source>
        <dbReference type="ARBA" id="ARBA00022989"/>
    </source>
</evidence>
<comment type="subcellular location">
    <subcellularLocation>
        <location evidence="1">Membrane</location>
        <topology evidence="1">Multi-pass membrane protein</topology>
    </subcellularLocation>
</comment>
<dbReference type="PANTHER" id="PTHR31595">
    <property type="entry name" value="LONG-CHAIN-ALCOHOL O-FATTY-ACYLTRANSFERASE 3-RELATED"/>
    <property type="match status" value="1"/>
</dbReference>
<reference evidence="9" key="1">
    <citation type="submission" date="2015-01" db="EMBL/GenBank/DDBJ databases">
        <authorList>
            <person name="Durling Mikael"/>
        </authorList>
    </citation>
    <scope>NUCLEOTIDE SEQUENCE</scope>
</reference>
<sequence>MLSGSLSWLVPFFIGEAAFLGILILLLLRTTAQATTKRVLGVAVLGSVTYFLEYLVVQICLSRNRPLWAGTAGSLVWIQLLSASDLMLALRVDSSKLPPSQASTHAASILWNMRRIGTRWQVKTAASTSHQSRVGFILRRVATTLGAYLVVDFLVSMPPPDPSLIQVSKATLFSLHELHVEDVIFRVSMTIGFWISVGVLVLCMNNLGAIFAVLLNISSPEDCLPVFGSFLDAFTVRRFWGVTWHQMFRSFLTGHADLIVGNCLPFLSRHSLISRYTRLTIAFFISGAIHYRADQLMGVPNSENGAIIFFMLHALAIMAEDSIAPVISAFLPLSIRRVLGLFWVLIFFVWSTPTWSYANTRVGNDAAGLLPIRLIGPWVAYYLNAS</sequence>
<proteinExistence type="inferred from homology"/>
<feature type="transmembrane region" description="Helical" evidence="7">
    <location>
        <begin position="40"/>
        <end position="61"/>
    </location>
</feature>
<evidence type="ECO:0000256" key="6">
    <source>
        <dbReference type="ARBA" id="ARBA00023136"/>
    </source>
</evidence>
<feature type="transmembrane region" description="Helical" evidence="7">
    <location>
        <begin position="6"/>
        <end position="28"/>
    </location>
</feature>
<accession>A0A0B7K3P7</accession>
<feature type="transmembrane region" description="Helical" evidence="7">
    <location>
        <begin position="305"/>
        <end position="331"/>
    </location>
</feature>
<evidence type="ECO:0000256" key="2">
    <source>
        <dbReference type="ARBA" id="ARBA00007282"/>
    </source>
</evidence>
<keyword evidence="6 7" id="KW-0472">Membrane</keyword>
<keyword evidence="3" id="KW-0808">Transferase</keyword>
<feature type="domain" description="Wax synthase" evidence="8">
    <location>
        <begin position="225"/>
        <end position="312"/>
    </location>
</feature>
<dbReference type="GO" id="GO:0016020">
    <property type="term" value="C:membrane"/>
    <property type="evidence" value="ECO:0007669"/>
    <property type="project" value="UniProtKB-SubCell"/>
</dbReference>
<dbReference type="GO" id="GO:0006629">
    <property type="term" value="P:lipid metabolic process"/>
    <property type="evidence" value="ECO:0007669"/>
    <property type="project" value="InterPro"/>
</dbReference>
<evidence type="ECO:0000256" key="7">
    <source>
        <dbReference type="SAM" id="Phobius"/>
    </source>
</evidence>
<keyword evidence="5 7" id="KW-1133">Transmembrane helix</keyword>
<evidence type="ECO:0000259" key="8">
    <source>
        <dbReference type="Pfam" id="PF13813"/>
    </source>
</evidence>
<dbReference type="InterPro" id="IPR032805">
    <property type="entry name" value="Wax_synthase_dom"/>
</dbReference>
<dbReference type="EMBL" id="CDPU01000015">
    <property type="protein sequence ID" value="CEO49570.1"/>
    <property type="molecule type" value="Genomic_DNA"/>
</dbReference>
<feature type="transmembrane region" description="Helical" evidence="7">
    <location>
        <begin position="191"/>
        <end position="215"/>
    </location>
</feature>
<dbReference type="AlphaFoldDB" id="A0A0B7K3P7"/>
<protein>
    <recommendedName>
        <fullName evidence="8">Wax synthase domain-containing protein</fullName>
    </recommendedName>
</protein>
<organism evidence="9">
    <name type="scientific">Bionectria ochroleuca</name>
    <name type="common">Gliocladium roseum</name>
    <dbReference type="NCBI Taxonomy" id="29856"/>
    <lineage>
        <taxon>Eukaryota</taxon>
        <taxon>Fungi</taxon>
        <taxon>Dikarya</taxon>
        <taxon>Ascomycota</taxon>
        <taxon>Pezizomycotina</taxon>
        <taxon>Sordariomycetes</taxon>
        <taxon>Hypocreomycetidae</taxon>
        <taxon>Hypocreales</taxon>
        <taxon>Bionectriaceae</taxon>
        <taxon>Clonostachys</taxon>
    </lineage>
</organism>
<evidence type="ECO:0000256" key="3">
    <source>
        <dbReference type="ARBA" id="ARBA00022679"/>
    </source>
</evidence>
<dbReference type="Pfam" id="PF13813">
    <property type="entry name" value="MBOAT_2"/>
    <property type="match status" value="1"/>
</dbReference>
<evidence type="ECO:0000256" key="1">
    <source>
        <dbReference type="ARBA" id="ARBA00004141"/>
    </source>
</evidence>